<dbReference type="EMBL" id="JANUGW010000040">
    <property type="protein sequence ID" value="MCS0585503.1"/>
    <property type="molecule type" value="Genomic_DNA"/>
</dbReference>
<dbReference type="Pfam" id="PF18944">
    <property type="entry name" value="DUF5691"/>
    <property type="match status" value="1"/>
</dbReference>
<name>A0ABT2A002_9BURK</name>
<proteinExistence type="predicted"/>
<comment type="caution">
    <text evidence="1">The sequence shown here is derived from an EMBL/GenBank/DDBJ whole genome shotgun (WGS) entry which is preliminary data.</text>
</comment>
<reference evidence="1 2" key="1">
    <citation type="submission" date="2022-08" db="EMBL/GenBank/DDBJ databases">
        <title>Reclassification of Massilia species as members of the genera Telluria, Duganella, Pseudoduganella, Mokoshia gen. nov. and Zemynaea gen. nov. using orthogonal and non-orthogonal genome-based approaches.</title>
        <authorList>
            <person name="Bowman J.P."/>
        </authorList>
    </citation>
    <scope>NUCLEOTIDE SEQUENCE [LARGE SCALE GENOMIC DNA]</scope>
    <source>
        <strain evidence="1 2">JCM 31316</strain>
    </source>
</reference>
<organism evidence="1 2">
    <name type="scientific">Massilia pinisoli</name>
    <dbReference type="NCBI Taxonomy" id="1772194"/>
    <lineage>
        <taxon>Bacteria</taxon>
        <taxon>Pseudomonadati</taxon>
        <taxon>Pseudomonadota</taxon>
        <taxon>Betaproteobacteria</taxon>
        <taxon>Burkholderiales</taxon>
        <taxon>Oxalobacteraceae</taxon>
        <taxon>Telluria group</taxon>
        <taxon>Massilia</taxon>
    </lineage>
</organism>
<dbReference type="RefSeq" id="WP_258820025.1">
    <property type="nucleotide sequence ID" value="NZ_JANUGW010000040.1"/>
</dbReference>
<keyword evidence="2" id="KW-1185">Reference proteome</keyword>
<dbReference type="Proteomes" id="UP001204151">
    <property type="component" value="Unassembled WGS sequence"/>
</dbReference>
<sequence>MSDDARQLQQLLKIGTARAGRPPAALAAPLDALLPADAAAPPDAALWLSLGALDLWERGGYVAPDQPAPRPAPVAAPETLRPCPPRAQAVLAQLLRGLHPAGLEAEWLRLLRRHGGHLPAHVLPKLLDAGTRQPALRAPLLPVLGERGHWLARLQPEWSWAGDELDAATWETGTPEQRVAALRGWRVRDPEAARAALAAAWPSEPPDQRAALLATLSTALGQDDETFLDAALDDRRKEVRTVAQRLLARLPGSQLAQRMIARLLPLLRLDRPLLRAERIDLTLPAALDAAMRRDGIGAASHPGLGEKAGWVVDMLAAVDPDVWTRHFDRPPRGCLALAEHSEFSAVFVRGWALAVQRNAPDDPSPRLQTWLRDLTAWWLAVPAQRDAVPDSVFDVAAAHFAQDADGASSALFDALPGKWIADGACVHLLARLAAGAADTWPAALSRHAMQRLYPVLPALADTGHPWLVRQLLSSLALVLDPATAAAFEPVRLPDVQWQSAVDAFFDLVRLRHEMTLSFQETA</sequence>
<protein>
    <submittedName>
        <fullName evidence="1">DUF5691 domain-containing protein</fullName>
    </submittedName>
</protein>
<evidence type="ECO:0000313" key="2">
    <source>
        <dbReference type="Proteomes" id="UP001204151"/>
    </source>
</evidence>
<accession>A0ABT2A002</accession>
<dbReference type="InterPro" id="IPR043746">
    <property type="entry name" value="DUF5691"/>
</dbReference>
<gene>
    <name evidence="1" type="ORF">NX784_28375</name>
</gene>
<evidence type="ECO:0000313" key="1">
    <source>
        <dbReference type="EMBL" id="MCS0585503.1"/>
    </source>
</evidence>